<sequence>MAEMIPDQLPHRASKGEERLFKLLKRLPDNYIVYYEPIVENRYPDFVIICPDMGLMIIEVKGWYAKEIIATDHNSVLIKGQHGEVRYNHPVRQARDYMLSLMDQCRENPSCRRLLVKEGEQQNKFIFPFGHFAILSNITSDHLLNHPAGDLTSIFSVEKNITRDVLMEWADNDDLSENDVCKILQDKFNPYWKIPVLTEEQIDVLRSIIHPEIIISTSNKSESSATTCGLKVLDLKQEQNARKIGDGHRIIFGVAGSGKTVLLISKARLISTQRPNDNVLLLCYNVALAVYLKSCLVNCSNITVMHFDGWSKRNGVVRRNNESSESLGRRLLQVLEDGNGDARKYQLVMIDEAQDFDATWFRCVLESMEDPYDGDLIIVGDGNQGLYANRAIFWSDIGIQARGRTIYKKFDLDKNYRNSKEIIELAALFAHRGDTEGSEEKNGILSILVDPNKCQRPTGIKPFLIKSNTRYEENTRILKVVKDLLDGRWFGHVIEPLNPKTDPNSIGILYPYLNKQDQGVFSDLLKSLEELCPVIWVNRDQESRKRISEPGIKVQTMHSAKGLQYRAVILLWTDHLPIPFGNTDEESDKRLLYVALTRSEDYLAISSSSPSKFLNEIEQSNKAMHA</sequence>
<dbReference type="Pfam" id="PF13361">
    <property type="entry name" value="UvrD_C"/>
    <property type="match status" value="1"/>
</dbReference>
<evidence type="ECO:0000313" key="11">
    <source>
        <dbReference type="Proteomes" id="UP000324176"/>
    </source>
</evidence>
<evidence type="ECO:0000256" key="5">
    <source>
        <dbReference type="ARBA" id="ARBA00034923"/>
    </source>
</evidence>
<reference evidence="8 10" key="2">
    <citation type="journal article" date="2016" name="Genome Announc.">
        <title>Genome Sequence of Nitrosomonas communis Strain Nm2, a Mesophilic Ammonia-Oxidizing Bacterium Isolated from Mediterranean Soil.</title>
        <authorList>
            <person name="Kozlowski J.A."/>
            <person name="Kits K.D."/>
            <person name="Stein L.Y."/>
        </authorList>
    </citation>
    <scope>NUCLEOTIDE SEQUENCE [LARGE SCALE GENOMIC DNA]</scope>
    <source>
        <strain evidence="8 10">Nm2</strain>
    </source>
</reference>
<dbReference type="SUPFAM" id="SSF52540">
    <property type="entry name" value="P-loop containing nucleoside triphosphate hydrolases"/>
    <property type="match status" value="1"/>
</dbReference>
<evidence type="ECO:0000313" key="9">
    <source>
        <dbReference type="EMBL" id="TYP87682.1"/>
    </source>
</evidence>
<evidence type="ECO:0000259" key="7">
    <source>
        <dbReference type="Pfam" id="PF13361"/>
    </source>
</evidence>
<dbReference type="InterPro" id="IPR027417">
    <property type="entry name" value="P-loop_NTPase"/>
</dbReference>
<dbReference type="OrthoDB" id="5441773at2"/>
<dbReference type="GO" id="GO:0016787">
    <property type="term" value="F:hydrolase activity"/>
    <property type="evidence" value="ECO:0007669"/>
    <property type="project" value="UniProtKB-KW"/>
</dbReference>
<dbReference type="Gene3D" id="3.40.50.300">
    <property type="entry name" value="P-loop containing nucleotide triphosphate hydrolases"/>
    <property type="match status" value="2"/>
</dbReference>
<feature type="domain" description="UvrD-like helicase C-terminal" evidence="7">
    <location>
        <begin position="538"/>
        <end position="608"/>
    </location>
</feature>
<dbReference type="InterPro" id="IPR000212">
    <property type="entry name" value="DNA_helicase_UvrD/REP"/>
</dbReference>
<evidence type="ECO:0000256" key="3">
    <source>
        <dbReference type="ARBA" id="ARBA00022806"/>
    </source>
</evidence>
<keyword evidence="3 9" id="KW-0347">Helicase</keyword>
<dbReference type="GO" id="GO:0000725">
    <property type="term" value="P:recombinational repair"/>
    <property type="evidence" value="ECO:0007669"/>
    <property type="project" value="TreeGrafter"/>
</dbReference>
<dbReference type="PANTHER" id="PTHR11070:SF2">
    <property type="entry name" value="ATP-DEPENDENT DNA HELICASE SRS2"/>
    <property type="match status" value="1"/>
</dbReference>
<gene>
    <name evidence="8" type="ORF">AAW31_02590</name>
    <name evidence="9" type="ORF">BCL69_10244</name>
</gene>
<reference evidence="10" key="1">
    <citation type="submission" date="2015-05" db="EMBL/GenBank/DDBJ databases">
        <title>Draft genome of Nitrosomonas communis strain Nm2.</title>
        <authorList>
            <person name="Kozlowski J.A."/>
            <person name="Kits K.D."/>
            <person name="Stein L.Y."/>
        </authorList>
    </citation>
    <scope>NUCLEOTIDE SEQUENCE [LARGE SCALE GENOMIC DNA]</scope>
    <source>
        <strain evidence="10">Nm2</strain>
    </source>
</reference>
<dbReference type="Pfam" id="PF13245">
    <property type="entry name" value="AAA_19"/>
    <property type="match status" value="1"/>
</dbReference>
<evidence type="ECO:0000256" key="1">
    <source>
        <dbReference type="ARBA" id="ARBA00022741"/>
    </source>
</evidence>
<dbReference type="Proteomes" id="UP000324176">
    <property type="component" value="Unassembled WGS sequence"/>
</dbReference>
<name>A0A0F7KDR2_9PROT</name>
<protein>
    <recommendedName>
        <fullName evidence="5">DNA 3'-5' helicase II</fullName>
    </recommendedName>
</protein>
<dbReference type="GO" id="GO:0043138">
    <property type="term" value="F:3'-5' DNA helicase activity"/>
    <property type="evidence" value="ECO:0007669"/>
    <property type="project" value="TreeGrafter"/>
</dbReference>
<reference evidence="9 11" key="3">
    <citation type="submission" date="2019-07" db="EMBL/GenBank/DDBJ databases">
        <title>Active sludge and wastewater microbial communities from Klosterneuburg, Austria.</title>
        <authorList>
            <person name="Wagner M."/>
        </authorList>
    </citation>
    <scope>NUCLEOTIDE SEQUENCE [LARGE SCALE GENOMIC DNA]</scope>
    <source>
        <strain evidence="9 11">Nm2</strain>
    </source>
</reference>
<evidence type="ECO:0000313" key="8">
    <source>
        <dbReference type="EMBL" id="AKH36937.1"/>
    </source>
</evidence>
<dbReference type="GO" id="GO:0003677">
    <property type="term" value="F:DNA binding"/>
    <property type="evidence" value="ECO:0007669"/>
    <property type="project" value="InterPro"/>
</dbReference>
<dbReference type="Pfam" id="PF08378">
    <property type="entry name" value="NERD"/>
    <property type="match status" value="1"/>
</dbReference>
<keyword evidence="1" id="KW-0547">Nucleotide-binding</keyword>
<keyword evidence="10" id="KW-1185">Reference proteome</keyword>
<dbReference type="PANTHER" id="PTHR11070">
    <property type="entry name" value="UVRD / RECB / PCRA DNA HELICASE FAMILY MEMBER"/>
    <property type="match status" value="1"/>
</dbReference>
<dbReference type="InterPro" id="IPR014017">
    <property type="entry name" value="DNA_helicase_UvrD-like_C"/>
</dbReference>
<dbReference type="PATRIC" id="fig|44574.3.peg.617"/>
<keyword evidence="4" id="KW-0067">ATP-binding</keyword>
<evidence type="ECO:0000313" key="10">
    <source>
        <dbReference type="Proteomes" id="UP000034156"/>
    </source>
</evidence>
<evidence type="ECO:0000259" key="6">
    <source>
        <dbReference type="Pfam" id="PF08378"/>
    </source>
</evidence>
<dbReference type="Proteomes" id="UP000034156">
    <property type="component" value="Chromosome"/>
</dbReference>
<keyword evidence="2" id="KW-0378">Hydrolase</keyword>
<dbReference type="EMBL" id="VNHT01000024">
    <property type="protein sequence ID" value="TYP87682.1"/>
    <property type="molecule type" value="Genomic_DNA"/>
</dbReference>
<evidence type="ECO:0000256" key="2">
    <source>
        <dbReference type="ARBA" id="ARBA00022801"/>
    </source>
</evidence>
<accession>A0A0F7KDR2</accession>
<dbReference type="GO" id="GO:0005524">
    <property type="term" value="F:ATP binding"/>
    <property type="evidence" value="ECO:0007669"/>
    <property type="project" value="UniProtKB-KW"/>
</dbReference>
<dbReference type="AlphaFoldDB" id="A0A0F7KDR2"/>
<organism evidence="8 10">
    <name type="scientific">Nitrosomonas communis</name>
    <dbReference type="NCBI Taxonomy" id="44574"/>
    <lineage>
        <taxon>Bacteria</taxon>
        <taxon>Pseudomonadati</taxon>
        <taxon>Pseudomonadota</taxon>
        <taxon>Betaproteobacteria</taxon>
        <taxon>Nitrosomonadales</taxon>
        <taxon>Nitrosomonadaceae</taxon>
        <taxon>Nitrosomonas</taxon>
    </lineage>
</organism>
<dbReference type="EMBL" id="CP011451">
    <property type="protein sequence ID" value="AKH36937.1"/>
    <property type="molecule type" value="Genomic_DNA"/>
</dbReference>
<dbReference type="KEGG" id="nco:AAW31_02590"/>
<dbReference type="InterPro" id="IPR011528">
    <property type="entry name" value="NERD"/>
</dbReference>
<proteinExistence type="predicted"/>
<feature type="domain" description="NERD" evidence="6">
    <location>
        <begin position="14"/>
        <end position="105"/>
    </location>
</feature>
<dbReference type="RefSeq" id="WP_046849034.1">
    <property type="nucleotide sequence ID" value="NZ_CP011451.1"/>
</dbReference>
<evidence type="ECO:0000256" key="4">
    <source>
        <dbReference type="ARBA" id="ARBA00022840"/>
    </source>
</evidence>